<dbReference type="AlphaFoldDB" id="A0A2G0E709"/>
<evidence type="ECO:0000313" key="8">
    <source>
        <dbReference type="Proteomes" id="UP000224303"/>
    </source>
</evidence>
<evidence type="ECO:0000313" key="7">
    <source>
        <dbReference type="EMBL" id="PHL20254.1"/>
    </source>
</evidence>
<feature type="non-terminal residue" evidence="7">
    <location>
        <position position="1"/>
    </location>
</feature>
<evidence type="ECO:0000256" key="5">
    <source>
        <dbReference type="SAM" id="Phobius"/>
    </source>
</evidence>
<dbReference type="PROSITE" id="PS50847">
    <property type="entry name" value="GRAM_POS_ANCHORING"/>
    <property type="match status" value="1"/>
</dbReference>
<comment type="caution">
    <text evidence="7">The sequence shown here is derived from an EMBL/GenBank/DDBJ whole genome shotgun (WGS) entry which is preliminary data.</text>
</comment>
<protein>
    <submittedName>
        <fullName evidence="7">Peptidase</fullName>
    </submittedName>
</protein>
<keyword evidence="5" id="KW-1133">Transmembrane helix</keyword>
<keyword evidence="4" id="KW-0572">Peptidoglycan-anchor</keyword>
<feature type="domain" description="Gram-positive cocci surface proteins LPxTG" evidence="6">
    <location>
        <begin position="1"/>
        <end position="34"/>
    </location>
</feature>
<reference evidence="7 8" key="1">
    <citation type="submission" date="2017-10" db="EMBL/GenBank/DDBJ databases">
        <title>Draft genomes of the Enterococcus faecium isolated from human feces before and after Helicobacter pylori eradication therapy.</title>
        <authorList>
            <person name="Prianichniikov N.A."/>
            <person name="Glushchenko O.E."/>
            <person name="Malakhova M.V."/>
        </authorList>
    </citation>
    <scope>NUCLEOTIDE SEQUENCE [LARGE SCALE GENOMIC DNA]</scope>
    <source>
        <strain evidence="7 8">Hp_5-7</strain>
    </source>
</reference>
<dbReference type="EMBL" id="PCGC01000234">
    <property type="protein sequence ID" value="PHL20254.1"/>
    <property type="molecule type" value="Genomic_DNA"/>
</dbReference>
<keyword evidence="2" id="KW-0964">Secreted</keyword>
<evidence type="ECO:0000256" key="1">
    <source>
        <dbReference type="ARBA" id="ARBA00022512"/>
    </source>
</evidence>
<evidence type="ECO:0000256" key="3">
    <source>
        <dbReference type="ARBA" id="ARBA00022729"/>
    </source>
</evidence>
<gene>
    <name evidence="7" type="ORF">CQR37_15525</name>
</gene>
<evidence type="ECO:0000256" key="4">
    <source>
        <dbReference type="ARBA" id="ARBA00023088"/>
    </source>
</evidence>
<keyword evidence="1" id="KW-0134">Cell wall</keyword>
<keyword evidence="5" id="KW-0472">Membrane</keyword>
<keyword evidence="3" id="KW-0732">Signal</keyword>
<dbReference type="InterPro" id="IPR019931">
    <property type="entry name" value="LPXTG_anchor"/>
</dbReference>
<dbReference type="Proteomes" id="UP000224303">
    <property type="component" value="Unassembled WGS sequence"/>
</dbReference>
<organism evidence="7 8">
    <name type="scientific">Enterococcus faecium</name>
    <name type="common">Streptococcus faecium</name>
    <dbReference type="NCBI Taxonomy" id="1352"/>
    <lineage>
        <taxon>Bacteria</taxon>
        <taxon>Bacillati</taxon>
        <taxon>Bacillota</taxon>
        <taxon>Bacilli</taxon>
        <taxon>Lactobacillales</taxon>
        <taxon>Enterococcaceae</taxon>
        <taxon>Enterococcus</taxon>
    </lineage>
</organism>
<feature type="transmembrane region" description="Helical" evidence="5">
    <location>
        <begin position="6"/>
        <end position="25"/>
    </location>
</feature>
<proteinExistence type="predicted"/>
<keyword evidence="5" id="KW-0812">Transmembrane</keyword>
<sequence length="34" mass="3753">PHTNEARTLLSLLGILLLLGAVLLIKKERGEKNE</sequence>
<dbReference type="RefSeq" id="WP_143353359.1">
    <property type="nucleotide sequence ID" value="NZ_PCGC01000234.1"/>
</dbReference>
<evidence type="ECO:0000259" key="6">
    <source>
        <dbReference type="PROSITE" id="PS50847"/>
    </source>
</evidence>
<evidence type="ECO:0000256" key="2">
    <source>
        <dbReference type="ARBA" id="ARBA00022525"/>
    </source>
</evidence>
<accession>A0A2G0E709</accession>
<name>A0A2G0E709_ENTFC</name>
<dbReference type="NCBIfam" id="TIGR01167">
    <property type="entry name" value="LPXTG_anchor"/>
    <property type="match status" value="1"/>
</dbReference>